<dbReference type="Gene3D" id="1.20.58.80">
    <property type="entry name" value="Phosphotransferase system, lactose/cellobiose-type IIA subunit"/>
    <property type="match status" value="1"/>
</dbReference>
<proteinExistence type="predicted"/>
<dbReference type="PANTHER" id="PTHR40130">
    <property type="entry name" value="EXPRESSED PROTEIN"/>
    <property type="match status" value="1"/>
</dbReference>
<dbReference type="AlphaFoldDB" id="A0A060T832"/>
<evidence type="ECO:0000313" key="3">
    <source>
        <dbReference type="EMBL" id="CDP36959.1"/>
    </source>
</evidence>
<reference evidence="3" key="1">
    <citation type="submission" date="2014-02" db="EMBL/GenBank/DDBJ databases">
        <authorList>
            <person name="Genoscope - CEA"/>
        </authorList>
    </citation>
    <scope>NUCLEOTIDE SEQUENCE</scope>
    <source>
        <strain evidence="3">LS3</strain>
    </source>
</reference>
<evidence type="ECO:0000256" key="2">
    <source>
        <dbReference type="SAM" id="MobiDB-lite"/>
    </source>
</evidence>
<organism evidence="3">
    <name type="scientific">Blastobotrys adeninivorans</name>
    <name type="common">Yeast</name>
    <name type="synonym">Arxula adeninivorans</name>
    <dbReference type="NCBI Taxonomy" id="409370"/>
    <lineage>
        <taxon>Eukaryota</taxon>
        <taxon>Fungi</taxon>
        <taxon>Dikarya</taxon>
        <taxon>Ascomycota</taxon>
        <taxon>Saccharomycotina</taxon>
        <taxon>Dipodascomycetes</taxon>
        <taxon>Dipodascales</taxon>
        <taxon>Trichomonascaceae</taxon>
        <taxon>Blastobotrys</taxon>
    </lineage>
</organism>
<feature type="compositionally biased region" description="Low complexity" evidence="2">
    <location>
        <begin position="109"/>
        <end position="125"/>
    </location>
</feature>
<feature type="coiled-coil region" evidence="1">
    <location>
        <begin position="249"/>
        <end position="305"/>
    </location>
</feature>
<dbReference type="PANTHER" id="PTHR40130:SF1">
    <property type="entry name" value="SPINDLE POLE BODY-ASSOCIATED PROTEIN CUT12 DOMAIN-CONTAINING PROTEIN"/>
    <property type="match status" value="1"/>
</dbReference>
<dbReference type="EMBL" id="HG937694">
    <property type="protein sequence ID" value="CDP36959.1"/>
    <property type="molecule type" value="Genomic_DNA"/>
</dbReference>
<protein>
    <submittedName>
        <fullName evidence="3">ARAD1D00528p</fullName>
    </submittedName>
</protein>
<accession>A0A060T832</accession>
<feature type="region of interest" description="Disordered" evidence="2">
    <location>
        <begin position="190"/>
        <end position="210"/>
    </location>
</feature>
<sequence>MITAHGAIPDKSLVKPKAGPGIPILPPLTRTQLMDGSPIEAAYTFAKRADRATLTKDYAKAVSLHVEASKKFAEAAELTQSREAAQTLNVLSRQHLARSRFLADLRNEPSIPSQVSPPSTSPGSSITEKGAVNHVRDDLGTSLAAARTPSDRLPGSSRPDEDPFHKFYAAVNNTFAKSFQVAAAKEAQKKDLATRSPSGSGGAGLPAVGNESFYVVPNSTSLTTEELIAENASLRQMINRSSVQLHAYETALRKQKDAIKNSLAQLRRELAARESARAREQEAELESLRAENDKLKIQIGRLKSRWDELKESARRNERKREDST</sequence>
<evidence type="ECO:0000256" key="1">
    <source>
        <dbReference type="SAM" id="Coils"/>
    </source>
</evidence>
<name>A0A060T832_BLAAD</name>
<gene>
    <name evidence="3" type="ORF">GNLVRS02_ARAD1D00528g</name>
</gene>
<keyword evidence="1" id="KW-0175">Coiled coil</keyword>
<dbReference type="SUPFAM" id="SSF140361">
    <property type="entry name" value="MIT domain-like"/>
    <property type="match status" value="1"/>
</dbReference>
<reference evidence="3" key="2">
    <citation type="submission" date="2014-06" db="EMBL/GenBank/DDBJ databases">
        <title>The complete genome of Blastobotrys (Arxula) adeninivorans LS3 - a yeast of biotechnological interest.</title>
        <authorList>
            <person name="Kunze G."/>
            <person name="Gaillardin C."/>
            <person name="Czernicka M."/>
            <person name="Durrens P."/>
            <person name="Martin T."/>
            <person name="Boer E."/>
            <person name="Gabaldon T."/>
            <person name="Cruz J."/>
            <person name="Talla E."/>
            <person name="Marck C."/>
            <person name="Goffeau A."/>
            <person name="Barbe V."/>
            <person name="Baret P."/>
            <person name="Baronian K."/>
            <person name="Beier S."/>
            <person name="Bleykasten C."/>
            <person name="Bode R."/>
            <person name="Casaregola S."/>
            <person name="Despons L."/>
            <person name="Fairhead C."/>
            <person name="Giersberg M."/>
            <person name="Gierski P."/>
            <person name="Hahnel U."/>
            <person name="Hartmann A."/>
            <person name="Jankowska D."/>
            <person name="Jubin C."/>
            <person name="Jung P."/>
            <person name="Lafontaine I."/>
            <person name="Leh-Louis V."/>
            <person name="Lemaire M."/>
            <person name="Marcet-Houben M."/>
            <person name="Mascher M."/>
            <person name="Morel G."/>
            <person name="Richard G.-F."/>
            <person name="Riechen J."/>
            <person name="Sacerdot C."/>
            <person name="Sarkar A."/>
            <person name="Savel G."/>
            <person name="Schacherer J."/>
            <person name="Sherman D."/>
            <person name="Straub M.-L."/>
            <person name="Stein N."/>
            <person name="Thierry A."/>
            <person name="Trautwein-Schult A."/>
            <person name="Westhof E."/>
            <person name="Worch S."/>
            <person name="Dujon B."/>
            <person name="Souciet J.-L."/>
            <person name="Wincker P."/>
            <person name="Scholz U."/>
            <person name="Neuveglise N."/>
        </authorList>
    </citation>
    <scope>NUCLEOTIDE SEQUENCE</scope>
    <source>
        <strain evidence="3">LS3</strain>
    </source>
</reference>
<feature type="region of interest" description="Disordered" evidence="2">
    <location>
        <begin position="105"/>
        <end position="128"/>
    </location>
</feature>